<evidence type="ECO:0000313" key="3">
    <source>
        <dbReference type="Proteomes" id="UP000250245"/>
    </source>
</evidence>
<accession>A0A2X2Y8Z4</accession>
<dbReference type="GeneID" id="55564244"/>
<dbReference type="EMBL" id="UASJ01000001">
    <property type="protein sequence ID" value="SQB64282.1"/>
    <property type="molecule type" value="Genomic_DNA"/>
</dbReference>
<dbReference type="RefSeq" id="WP_013188562.1">
    <property type="nucleotide sequence ID" value="NZ_CP068112.1"/>
</dbReference>
<gene>
    <name evidence="2" type="ORF">NCTC11820_00617</name>
</gene>
<dbReference type="AlphaFoldDB" id="A0A2X2Y8Z4"/>
<organism evidence="2 3">
    <name type="scientific">Mobiluncus curtisii</name>
    <dbReference type="NCBI Taxonomy" id="2051"/>
    <lineage>
        <taxon>Bacteria</taxon>
        <taxon>Bacillati</taxon>
        <taxon>Actinomycetota</taxon>
        <taxon>Actinomycetes</taxon>
        <taxon>Actinomycetales</taxon>
        <taxon>Actinomycetaceae</taxon>
        <taxon>Mobiluncus</taxon>
    </lineage>
</organism>
<feature type="region of interest" description="Disordered" evidence="1">
    <location>
        <begin position="82"/>
        <end position="111"/>
    </location>
</feature>
<dbReference type="Proteomes" id="UP000250245">
    <property type="component" value="Unassembled WGS sequence"/>
</dbReference>
<proteinExistence type="predicted"/>
<sequence length="111" mass="12747">MEYQTKKARRTADQILFAEQEKLEQKKRALRSFEKLLSRFEKISTEIIEARDELEAAGMARANIIDAFQLDPVATKLLKTTTKKTTPAKTETETVPETNTTTETNPDWQDN</sequence>
<name>A0A2X2Y8Z4_9ACTO</name>
<evidence type="ECO:0000313" key="2">
    <source>
        <dbReference type="EMBL" id="SQB64282.1"/>
    </source>
</evidence>
<evidence type="ECO:0000256" key="1">
    <source>
        <dbReference type="SAM" id="MobiDB-lite"/>
    </source>
</evidence>
<reference evidence="2 3" key="1">
    <citation type="submission" date="2018-06" db="EMBL/GenBank/DDBJ databases">
        <authorList>
            <consortium name="Pathogen Informatics"/>
            <person name="Doyle S."/>
        </authorList>
    </citation>
    <scope>NUCLEOTIDE SEQUENCE [LARGE SCALE GENOMIC DNA]</scope>
    <source>
        <strain evidence="2 3">NCTC11820</strain>
    </source>
</reference>
<protein>
    <submittedName>
        <fullName evidence="2">Uncharacterized protein</fullName>
    </submittedName>
</protein>